<dbReference type="STRING" id="200378.SAMN05216553_109143"/>
<feature type="transmembrane region" description="Helical" evidence="1">
    <location>
        <begin position="43"/>
        <end position="76"/>
    </location>
</feature>
<organism evidence="2 3">
    <name type="scientific">Lentzea fradiae</name>
    <dbReference type="NCBI Taxonomy" id="200378"/>
    <lineage>
        <taxon>Bacteria</taxon>
        <taxon>Bacillati</taxon>
        <taxon>Actinomycetota</taxon>
        <taxon>Actinomycetes</taxon>
        <taxon>Pseudonocardiales</taxon>
        <taxon>Pseudonocardiaceae</taxon>
        <taxon>Lentzea</taxon>
    </lineage>
</organism>
<keyword evidence="3" id="KW-1185">Reference proteome</keyword>
<dbReference type="Proteomes" id="UP000199623">
    <property type="component" value="Unassembled WGS sequence"/>
</dbReference>
<keyword evidence="1" id="KW-0812">Transmembrane</keyword>
<accession>A0A1G7VBU7</accession>
<keyword evidence="1" id="KW-0472">Membrane</keyword>
<reference evidence="3" key="1">
    <citation type="submission" date="2016-10" db="EMBL/GenBank/DDBJ databases">
        <authorList>
            <person name="Varghese N."/>
            <person name="Submissions S."/>
        </authorList>
    </citation>
    <scope>NUCLEOTIDE SEQUENCE [LARGE SCALE GENOMIC DNA]</scope>
    <source>
        <strain evidence="3">CGMCC 4.3506</strain>
    </source>
</reference>
<sequence>MDAARELRELRRIERWLAVNDPDLAAALSTAPPRSRNRKPVRVAVDVLGVLCVVLGVLTGALLLVFTGCLVLMTGLCLHTTCRGRRQT</sequence>
<gene>
    <name evidence="2" type="ORF">SAMN05216553_109143</name>
</gene>
<evidence type="ECO:0000313" key="3">
    <source>
        <dbReference type="Proteomes" id="UP000199623"/>
    </source>
</evidence>
<protein>
    <recommendedName>
        <fullName evidence="4">DUF3040 domain-containing protein</fullName>
    </recommendedName>
</protein>
<dbReference type="InterPro" id="IPR021401">
    <property type="entry name" value="DUF3040"/>
</dbReference>
<proteinExistence type="predicted"/>
<dbReference type="EMBL" id="FNCC01000009">
    <property type="protein sequence ID" value="SDG57315.1"/>
    <property type="molecule type" value="Genomic_DNA"/>
</dbReference>
<name>A0A1G7VBU7_9PSEU</name>
<evidence type="ECO:0000256" key="1">
    <source>
        <dbReference type="SAM" id="Phobius"/>
    </source>
</evidence>
<dbReference type="RefSeq" id="WP_176946875.1">
    <property type="nucleotide sequence ID" value="NZ_FNCC01000009.1"/>
</dbReference>
<evidence type="ECO:0008006" key="4">
    <source>
        <dbReference type="Google" id="ProtNLM"/>
    </source>
</evidence>
<evidence type="ECO:0000313" key="2">
    <source>
        <dbReference type="EMBL" id="SDG57315.1"/>
    </source>
</evidence>
<dbReference type="AlphaFoldDB" id="A0A1G7VBU7"/>
<keyword evidence="1" id="KW-1133">Transmembrane helix</keyword>
<dbReference type="Pfam" id="PF11239">
    <property type="entry name" value="DUF3040"/>
    <property type="match status" value="1"/>
</dbReference>